<feature type="domain" description="C2H2-type" evidence="3">
    <location>
        <begin position="401"/>
        <end position="428"/>
    </location>
</feature>
<feature type="compositionally biased region" description="Polar residues" evidence="2">
    <location>
        <begin position="1440"/>
        <end position="1556"/>
    </location>
</feature>
<feature type="region of interest" description="Disordered" evidence="2">
    <location>
        <begin position="1865"/>
        <end position="1910"/>
    </location>
</feature>
<reference evidence="5" key="1">
    <citation type="submission" date="2025-08" db="UniProtKB">
        <authorList>
            <consortium name="RefSeq"/>
        </authorList>
    </citation>
    <scope>IDENTIFICATION</scope>
</reference>
<feature type="region of interest" description="Disordered" evidence="2">
    <location>
        <begin position="1"/>
        <end position="20"/>
    </location>
</feature>
<organism evidence="4 5">
    <name type="scientific">Biomphalaria glabrata</name>
    <name type="common">Bloodfluke planorb</name>
    <name type="synonym">Freshwater snail</name>
    <dbReference type="NCBI Taxonomy" id="6526"/>
    <lineage>
        <taxon>Eukaryota</taxon>
        <taxon>Metazoa</taxon>
        <taxon>Spiralia</taxon>
        <taxon>Lophotrochozoa</taxon>
        <taxon>Mollusca</taxon>
        <taxon>Gastropoda</taxon>
        <taxon>Heterobranchia</taxon>
        <taxon>Euthyneura</taxon>
        <taxon>Panpulmonata</taxon>
        <taxon>Hygrophila</taxon>
        <taxon>Lymnaeoidea</taxon>
        <taxon>Planorbidae</taxon>
        <taxon>Biomphalaria</taxon>
    </lineage>
</organism>
<evidence type="ECO:0000313" key="4">
    <source>
        <dbReference type="Proteomes" id="UP001165740"/>
    </source>
</evidence>
<dbReference type="PROSITE" id="PS00028">
    <property type="entry name" value="ZINC_FINGER_C2H2_1"/>
    <property type="match status" value="3"/>
</dbReference>
<feature type="compositionally biased region" description="Basic residues" evidence="2">
    <location>
        <begin position="960"/>
        <end position="973"/>
    </location>
</feature>
<feature type="compositionally biased region" description="Polar residues" evidence="2">
    <location>
        <begin position="974"/>
        <end position="995"/>
    </location>
</feature>
<feature type="compositionally biased region" description="Basic and acidic residues" evidence="2">
    <location>
        <begin position="721"/>
        <end position="746"/>
    </location>
</feature>
<dbReference type="PANTHER" id="PTHR21020:SF0">
    <property type="entry name" value="ZINC FINGER PROTEIN 800"/>
    <property type="match status" value="1"/>
</dbReference>
<feature type="compositionally biased region" description="Basic and acidic residues" evidence="2">
    <location>
        <begin position="1075"/>
        <end position="1110"/>
    </location>
</feature>
<feature type="compositionally biased region" description="Polar residues" evidence="2">
    <location>
        <begin position="1700"/>
        <end position="1712"/>
    </location>
</feature>
<feature type="compositionally biased region" description="Polar residues" evidence="2">
    <location>
        <begin position="1674"/>
        <end position="1689"/>
    </location>
</feature>
<feature type="region of interest" description="Disordered" evidence="2">
    <location>
        <begin position="108"/>
        <end position="130"/>
    </location>
</feature>
<feature type="compositionally biased region" description="Basic and acidic residues" evidence="2">
    <location>
        <begin position="1661"/>
        <end position="1672"/>
    </location>
</feature>
<feature type="compositionally biased region" description="Polar residues" evidence="2">
    <location>
        <begin position="194"/>
        <end position="211"/>
    </location>
</feature>
<evidence type="ECO:0000259" key="3">
    <source>
        <dbReference type="PROSITE" id="PS50157"/>
    </source>
</evidence>
<feature type="region of interest" description="Disordered" evidence="2">
    <location>
        <begin position="475"/>
        <end position="583"/>
    </location>
</feature>
<accession>A0A9U8E0U2</accession>
<keyword evidence="4" id="KW-1185">Reference proteome</keyword>
<dbReference type="OrthoDB" id="10066279at2759"/>
<feature type="compositionally biased region" description="Polar residues" evidence="2">
    <location>
        <begin position="864"/>
        <end position="874"/>
    </location>
</feature>
<feature type="compositionally biased region" description="Low complexity" evidence="2">
    <location>
        <begin position="1775"/>
        <end position="1799"/>
    </location>
</feature>
<feature type="region of interest" description="Disordered" evidence="2">
    <location>
        <begin position="606"/>
        <end position="630"/>
    </location>
</feature>
<feature type="compositionally biased region" description="Basic and acidic residues" evidence="2">
    <location>
        <begin position="1354"/>
        <end position="1382"/>
    </location>
</feature>
<feature type="compositionally biased region" description="Polar residues" evidence="2">
    <location>
        <begin position="562"/>
        <end position="583"/>
    </location>
</feature>
<dbReference type="InterPro" id="IPR013087">
    <property type="entry name" value="Znf_C2H2_type"/>
</dbReference>
<feature type="compositionally biased region" description="Low complexity" evidence="2">
    <location>
        <begin position="1830"/>
        <end position="1841"/>
    </location>
</feature>
<dbReference type="InterPro" id="IPR039149">
    <property type="entry name" value="ZNF800"/>
</dbReference>
<evidence type="ECO:0000313" key="5">
    <source>
        <dbReference type="RefSeq" id="XP_013067844.2"/>
    </source>
</evidence>
<feature type="region of interest" description="Disordered" evidence="2">
    <location>
        <begin position="285"/>
        <end position="326"/>
    </location>
</feature>
<feature type="compositionally biased region" description="Low complexity" evidence="2">
    <location>
        <begin position="938"/>
        <end position="948"/>
    </location>
</feature>
<feature type="region of interest" description="Disordered" evidence="2">
    <location>
        <begin position="1037"/>
        <end position="1146"/>
    </location>
</feature>
<dbReference type="PANTHER" id="PTHR21020">
    <property type="entry name" value="ZINC FINGER PROTEIN 800"/>
    <property type="match status" value="1"/>
</dbReference>
<keyword evidence="1" id="KW-0863">Zinc-finger</keyword>
<proteinExistence type="predicted"/>
<keyword evidence="1" id="KW-0479">Metal-binding</keyword>
<keyword evidence="1" id="KW-0862">Zinc</keyword>
<feature type="region of interest" description="Disordered" evidence="2">
    <location>
        <begin position="862"/>
        <end position="893"/>
    </location>
</feature>
<feature type="compositionally biased region" description="Low complexity" evidence="2">
    <location>
        <begin position="1865"/>
        <end position="1875"/>
    </location>
</feature>
<feature type="region of interest" description="Disordered" evidence="2">
    <location>
        <begin position="1770"/>
        <end position="1850"/>
    </location>
</feature>
<dbReference type="Gene3D" id="3.30.160.60">
    <property type="entry name" value="Classic Zinc Finger"/>
    <property type="match status" value="2"/>
</dbReference>
<feature type="region of interest" description="Disordered" evidence="2">
    <location>
        <begin position="1433"/>
        <end position="1712"/>
    </location>
</feature>
<feature type="compositionally biased region" description="Polar residues" evidence="2">
    <location>
        <begin position="1309"/>
        <end position="1320"/>
    </location>
</feature>
<gene>
    <name evidence="5" type="primary">LOC106055897</name>
</gene>
<feature type="region of interest" description="Disordered" evidence="2">
    <location>
        <begin position="194"/>
        <end position="249"/>
    </location>
</feature>
<dbReference type="RefSeq" id="XP_013067844.2">
    <property type="nucleotide sequence ID" value="XM_013212390.2"/>
</dbReference>
<sequence length="1922" mass="210226">MASKSKEATTTAGPGPDISLLRSPIQISGKPIEQVLKSVHYGSPELRCLLLDECDLIFECKVCRALFRDVPNFISHKRVYCTKSSLEDRHVTIANLPDEKVVVIQPQAPEEDQPSEPLARKQKNARPSLNDTIQRIQSGELGKSEAYKVYTEAADKLQKQKEAMKIATIRTTPIPTNKNAVFIEVNTTSVNIHERQQQQNALTTVTPGNDSGKSDALGPARNKRMTGSSPASSPKHFRKPNRQQKHTTEPQKLLLEQLKEIQHKVKQKSQESIEKVVKLKITSQENSVPAAKKKTKASNCNDENENSKETSESSSNVKDKLQSKDNEDLSVLARQNFLSLLAKEETKAGVEKEKAEGKQSVVIPRRKNTKVWQDVSKQSATEAAKLLVKNSSKDRKRGNSLTCVKCSSIFSSTRSLGFHMKIHHSPKRTVYQCPYCPSNFYYFFGITRHLLNNHAKTAQEVDAMRAQLRDKAVVMPAPPPKTKKDIFEIQSSRTRLAKQKIDGEDGEDPTSRRRGKSNKPEEINSLEKQQANEKTKVHNKEPGAETIVLNDSSDSDDDSTSGAQTNINESLLKGSNESKVTRSCSKCNRTFRRQGNYERHIKLCQNNKSSSGDSNDKPVTSAVNQVKESAEDADPKLLALKNKLLNSTFGLTRVDAQSVITKSKGIGASNTASSQVVNVAGSQILKEMLLAAPFEEKIHARDLSDESLESCSLNNGTKRSVSAERDVSRLSRNPKSDVEKSKRDSSAESVQSNNEGRPARARRTVPSKYAVIPTSVPKSPLKSESEKGEDVGSAKSSPDNLMPLLPKLQKRPENRDENITVVQQVIFPLPKLQKRPDVDDSEAKQIIKVPLPKLLKMPYGEDSSAASEVNNLEDSYSPEVETKTNADNDSSTDFTTKLDLQEMLLVQKKDYKSEMKRKQGLPQKTYFSPRFPIGSGLSPFTTPTLSTSKHLHIQRISSPTRRRNNLSSGKRRSISSVNSVQKRNRNNAPLESAQSHGPPPLVASSVTPLTSRGDVQPLLKEISDVGSAKKEELEALSLSSGNRVSGRGTKASPALPISALSERPKRKRKVPSKNLDAHEMLAKIHNRESDIPSKRARLSETKPRGDKSVEMKQAPPSDKASTSSINKSKEDKSGSDSEDEDSVDAVKGKGRVVSNRIYVLNERKSKVQKLKCYDLTRVGKYIDLETMSCLQCGESCASISNLRRHVIRQHLKWSRFKCKLCKFESYDRSECTTHLFRTHNKMASRSFTSRRSLNTLIIDLVKQGLQARSLKKTKTLQGKQQESQREGNIYIRPNVRKVPRLPERAAVTALSNGKNNQPQTPLMEEDSRSSHKSASSNSPINSSDASLKNSPPADAKKLFTESKSVRTSRKSDTSAPGTKKEMWFKVTPTGKLKKIMPFNISTRNSPRNFDTSPYKQGFIAKNTRSEELVLQTRKGKYTKLNRSPASNSSVKRVSETKSVPLSESPASNSSVKRVSETKSVPLSESPASNSSVKRVSETKSVPLSESPASNSSVKRVSETKSVPLSESPASNSSVKRVSETKSVPPSESLATSSSVKRVSETKSVPPRESLATSSSVKRVSETKSVPPRESLASSSSVRRVSETKSLPPSESSSANSSIKRVGETKSGPARLDDTLSPSDARQIIDKKSVTPVKQIYLRKGKTSEDVHDDKVAKGNSSLDTDSGTSSKTVTPVVIKGQSGTGDITPSPSSQKGSVKYIITTAGSSRIVDKSPVTQNVIVNPVIHKMKDTTESSPAVSEQLAKSLMKLKKLGDSMGTSSATPKSTPTTSAAPSGSSSSSSTQVTPNSMTNSAQKGPVSLIGKTEMSKGKAQSSTLSIPLSIPSGNSPSSIVLTRGSSGKIIVYTHSTESSPHTSHSSNNIPLKNILPSSLSAPKISGNKPGGRITKPEEDSLPSGTFVIEHHFL</sequence>
<dbReference type="OMA" id="LVEEIWV"/>
<evidence type="ECO:0000256" key="1">
    <source>
        <dbReference type="PROSITE-ProRule" id="PRU00042"/>
    </source>
</evidence>
<dbReference type="KEGG" id="bgt:106055897"/>
<feature type="region of interest" description="Disordered" evidence="2">
    <location>
        <begin position="938"/>
        <end position="1008"/>
    </location>
</feature>
<feature type="compositionally biased region" description="Basic and acidic residues" evidence="2">
    <location>
        <begin position="305"/>
        <end position="326"/>
    </location>
</feature>
<feature type="compositionally biased region" description="Basic residues" evidence="2">
    <location>
        <begin position="235"/>
        <end position="245"/>
    </location>
</feature>
<feature type="compositionally biased region" description="Low complexity" evidence="2">
    <location>
        <begin position="1584"/>
        <end position="1617"/>
    </location>
</feature>
<feature type="region of interest" description="Disordered" evidence="2">
    <location>
        <begin position="1272"/>
        <end position="1382"/>
    </location>
</feature>
<feature type="region of interest" description="Disordered" evidence="2">
    <location>
        <begin position="704"/>
        <end position="815"/>
    </location>
</feature>
<dbReference type="PROSITE" id="PS50157">
    <property type="entry name" value="ZINC_FINGER_C2H2_2"/>
    <property type="match status" value="2"/>
</dbReference>
<feature type="domain" description="C2H2-type" evidence="3">
    <location>
        <begin position="582"/>
        <end position="609"/>
    </location>
</feature>
<name>A0A9U8E0U2_BIOGL</name>
<dbReference type="Proteomes" id="UP001165740">
    <property type="component" value="Chromosome 17"/>
</dbReference>
<feature type="compositionally biased region" description="Basic and acidic residues" evidence="2">
    <location>
        <begin position="530"/>
        <end position="543"/>
    </location>
</feature>
<feature type="compositionally biased region" description="Polar residues" evidence="2">
    <location>
        <begin position="1876"/>
        <end position="1889"/>
    </location>
</feature>
<feature type="compositionally biased region" description="Low complexity" evidence="2">
    <location>
        <begin position="1332"/>
        <end position="1346"/>
    </location>
</feature>
<protein>
    <submittedName>
        <fullName evidence="5">Uncharacterized protein LOC106055897</fullName>
    </submittedName>
</protein>
<dbReference type="GeneID" id="106055897"/>
<evidence type="ECO:0000256" key="2">
    <source>
        <dbReference type="SAM" id="MobiDB-lite"/>
    </source>
</evidence>
<dbReference type="SMART" id="SM00355">
    <property type="entry name" value="ZnF_C2H2"/>
    <property type="match status" value="6"/>
</dbReference>
<dbReference type="GO" id="GO:0008270">
    <property type="term" value="F:zinc ion binding"/>
    <property type="evidence" value="ECO:0007669"/>
    <property type="project" value="UniProtKB-KW"/>
</dbReference>
<feature type="compositionally biased region" description="Polar residues" evidence="2">
    <location>
        <begin position="1800"/>
        <end position="1811"/>
    </location>
</feature>
<feature type="compositionally biased region" description="Basic and acidic residues" evidence="2">
    <location>
        <begin position="781"/>
        <end position="792"/>
    </location>
</feature>